<feature type="binding site" evidence="3">
    <location>
        <position position="131"/>
    </location>
    <ligand>
        <name>a divalent metal cation</name>
        <dbReference type="ChEBI" id="CHEBI:60240"/>
    </ligand>
</feature>
<evidence type="ECO:0000313" key="5">
    <source>
        <dbReference type="Proteomes" id="UP000077667"/>
    </source>
</evidence>
<dbReference type="RefSeq" id="WP_067752250.1">
    <property type="nucleotide sequence ID" value="NZ_CP015772.1"/>
</dbReference>
<dbReference type="InterPro" id="IPR034660">
    <property type="entry name" value="DinB/YfiT-like"/>
</dbReference>
<organism evidence="4 5">
    <name type="scientific">Niabella ginsenosidivorans</name>
    <dbReference type="NCBI Taxonomy" id="1176587"/>
    <lineage>
        <taxon>Bacteria</taxon>
        <taxon>Pseudomonadati</taxon>
        <taxon>Bacteroidota</taxon>
        <taxon>Chitinophagia</taxon>
        <taxon>Chitinophagales</taxon>
        <taxon>Chitinophagaceae</taxon>
        <taxon>Niabella</taxon>
    </lineage>
</organism>
<evidence type="ECO:0000256" key="1">
    <source>
        <dbReference type="ARBA" id="ARBA00008635"/>
    </source>
</evidence>
<dbReference type="EMBL" id="CP015772">
    <property type="protein sequence ID" value="ANH80216.1"/>
    <property type="molecule type" value="Genomic_DNA"/>
</dbReference>
<dbReference type="STRING" id="1176587.A8C56_03770"/>
<name>A0A1A9HXV2_9BACT</name>
<dbReference type="Pfam" id="PF05163">
    <property type="entry name" value="DinB"/>
    <property type="match status" value="1"/>
</dbReference>
<dbReference type="GO" id="GO:0046872">
    <property type="term" value="F:metal ion binding"/>
    <property type="evidence" value="ECO:0007669"/>
    <property type="project" value="UniProtKB-KW"/>
</dbReference>
<evidence type="ECO:0000256" key="2">
    <source>
        <dbReference type="ARBA" id="ARBA00022723"/>
    </source>
</evidence>
<evidence type="ECO:0000313" key="4">
    <source>
        <dbReference type="EMBL" id="ANH80216.1"/>
    </source>
</evidence>
<keyword evidence="2 3" id="KW-0479">Metal-binding</keyword>
<dbReference type="PANTHER" id="PTHR37302:SF3">
    <property type="entry name" value="DAMAGE-INDUCIBLE PROTEIN DINB"/>
    <property type="match status" value="1"/>
</dbReference>
<dbReference type="AlphaFoldDB" id="A0A1A9HXV2"/>
<dbReference type="KEGG" id="nia:A8C56_03770"/>
<dbReference type="OrthoDB" id="118635at2"/>
<comment type="similarity">
    <text evidence="1">Belongs to the DinB family.</text>
</comment>
<dbReference type="Gene3D" id="1.20.120.450">
    <property type="entry name" value="dinb family like domain"/>
    <property type="match status" value="1"/>
</dbReference>
<dbReference type="Proteomes" id="UP000077667">
    <property type="component" value="Chromosome"/>
</dbReference>
<proteinExistence type="inferred from homology"/>
<feature type="binding site" evidence="3">
    <location>
        <position position="51"/>
    </location>
    <ligand>
        <name>a divalent metal cation</name>
        <dbReference type="ChEBI" id="CHEBI:60240"/>
    </ligand>
</feature>
<feature type="binding site" evidence="3">
    <location>
        <position position="135"/>
    </location>
    <ligand>
        <name>a divalent metal cation</name>
        <dbReference type="ChEBI" id="CHEBI:60240"/>
    </ligand>
</feature>
<sequence length="158" mass="18173">MNRDVCSTEYDFVKEARNQLFTYCSTIQPADFIKEVAPFGRGGSMRNLLVHIANVYEHWIGNIALKQPVPYSGYDQFYHIEQVVSLYTTIDELMTCFLQESEDLEAVIPFELNGVKSKATLLKIFTHTITHEFHHKGQIHSISRSLGYTPVDTDIIHF</sequence>
<keyword evidence="5" id="KW-1185">Reference proteome</keyword>
<evidence type="ECO:0000256" key="3">
    <source>
        <dbReference type="PIRSR" id="PIRSR607837-1"/>
    </source>
</evidence>
<reference evidence="4 5" key="1">
    <citation type="submission" date="2016-05" db="EMBL/GenBank/DDBJ databases">
        <title>Niabella ginsenosidivorans BS26 whole genome sequencing.</title>
        <authorList>
            <person name="Im W.T."/>
            <person name="Siddiqi M.Z."/>
        </authorList>
    </citation>
    <scope>NUCLEOTIDE SEQUENCE [LARGE SCALE GENOMIC DNA]</scope>
    <source>
        <strain evidence="4 5">BS26</strain>
    </source>
</reference>
<protein>
    <submittedName>
        <fullName evidence="4">Damage-inducible protein DinB</fullName>
    </submittedName>
</protein>
<gene>
    <name evidence="4" type="ORF">A8C56_03770</name>
</gene>
<accession>A0A1A9HXV2</accession>
<dbReference type="SUPFAM" id="SSF109854">
    <property type="entry name" value="DinB/YfiT-like putative metalloenzymes"/>
    <property type="match status" value="1"/>
</dbReference>
<dbReference type="InterPro" id="IPR007837">
    <property type="entry name" value="DinB"/>
</dbReference>
<dbReference type="PANTHER" id="PTHR37302">
    <property type="entry name" value="SLR1116 PROTEIN"/>
    <property type="match status" value="1"/>
</dbReference>